<dbReference type="PANTHER" id="PTHR30332:SF24">
    <property type="entry name" value="SECRETIN GSPD-RELATED"/>
    <property type="match status" value="1"/>
</dbReference>
<dbReference type="Proteomes" id="UP000320591">
    <property type="component" value="Chromosome"/>
</dbReference>
<dbReference type="GO" id="GO:0009306">
    <property type="term" value="P:protein secretion"/>
    <property type="evidence" value="ECO:0007669"/>
    <property type="project" value="InterPro"/>
</dbReference>
<evidence type="ECO:0000256" key="4">
    <source>
        <dbReference type="SAM" id="MobiDB-lite"/>
    </source>
</evidence>
<dbReference type="AlphaFoldDB" id="A0A5B8I9N4"/>
<gene>
    <name evidence="7" type="ORF">Dpoa569_0002936</name>
</gene>
<dbReference type="GO" id="GO:0009297">
    <property type="term" value="P:pilus assembly"/>
    <property type="evidence" value="ECO:0007669"/>
    <property type="project" value="InterPro"/>
</dbReference>
<proteinExistence type="predicted"/>
<dbReference type="InterPro" id="IPR013359">
    <property type="entry name" value="Pilus_4B_PilN"/>
</dbReference>
<protein>
    <submittedName>
        <fullName evidence="7">PilN family type IVB pilus formation outer membrane protein</fullName>
    </submittedName>
</protein>
<feature type="compositionally biased region" description="Low complexity" evidence="4">
    <location>
        <begin position="229"/>
        <end position="255"/>
    </location>
</feature>
<dbReference type="InterPro" id="IPR004846">
    <property type="entry name" value="T2SS/T3SS_dom"/>
</dbReference>
<evidence type="ECO:0000313" key="8">
    <source>
        <dbReference type="Proteomes" id="UP000320591"/>
    </source>
</evidence>
<dbReference type="Pfam" id="PF00263">
    <property type="entry name" value="Secretin"/>
    <property type="match status" value="1"/>
</dbReference>
<dbReference type="STRING" id="568768.GCA_000406125_00915"/>
<sequence>MPSSRVQHFFRRASVSVAVSMILAGCSLSEINKIDRAAAGSADTAQRIAQSRQDIPHSAVVWSDKPWVNLKPITSVVATPEDKSALPPCQIVINRPDGITLPELAQRITALCGVRVTITPDALQSLSSGNVGYTQTQQMSGTLPAPSDNGRVPLTQMGSTQTQPQSAITSVATLPGLKWQGELDGLVDLIASRFGLSVRKEQGNIIFYQLDTKTYQLVILNTKIDSSASINSGSSNQQGAGSGSASGATGEASSAQKTGTDLNSNLYEDIRNTVDKMLTPKSSPNPGQFWLSSATGTLTVTDRPEVLERVGRYIDYQNKVLNRQVQLNIQILSVTQTRNEELGLDWGLVYKSLHNVGATLNGSFTNASSTAGTSGFSILDTASGGAARFSGSQLLMKALSEQGNVSVVTSQSRATTNLTPVPYQLSNQQGLLTSSSSTATANVGVTSTMTTTNITTGLFMTMLPFIQDNGDVQLQFAFSYTSPPTIEKFISRDGNSRNDVANTSTEATIQKVNMKAGQTLILTGSDQQTASADRQGTFTPGNFILGGGQNGSKKRTTLVIMITPFLLS</sequence>
<comment type="subcellular location">
    <subcellularLocation>
        <location evidence="1">Membrane</location>
    </subcellularLocation>
</comment>
<evidence type="ECO:0000256" key="2">
    <source>
        <dbReference type="ARBA" id="ARBA00022729"/>
    </source>
</evidence>
<accession>A0A5B8I9N4</accession>
<dbReference type="GO" id="GO:0019867">
    <property type="term" value="C:outer membrane"/>
    <property type="evidence" value="ECO:0007669"/>
    <property type="project" value="InterPro"/>
</dbReference>
<keyword evidence="2" id="KW-0732">Signal</keyword>
<dbReference type="Pfam" id="PF07655">
    <property type="entry name" value="Secretin_N_2"/>
    <property type="match status" value="1"/>
</dbReference>
<evidence type="ECO:0000256" key="1">
    <source>
        <dbReference type="ARBA" id="ARBA00004370"/>
    </source>
</evidence>
<feature type="region of interest" description="Disordered" evidence="4">
    <location>
        <begin position="229"/>
        <end position="262"/>
    </location>
</feature>
<organism evidence="7 8">
    <name type="scientific">Dickeya poaceiphila</name>
    <dbReference type="NCBI Taxonomy" id="568768"/>
    <lineage>
        <taxon>Bacteria</taxon>
        <taxon>Pseudomonadati</taxon>
        <taxon>Pseudomonadota</taxon>
        <taxon>Gammaproteobacteria</taxon>
        <taxon>Enterobacterales</taxon>
        <taxon>Pectobacteriaceae</taxon>
        <taxon>Dickeya</taxon>
    </lineage>
</organism>
<feature type="domain" description="Secretin N-terminal" evidence="6">
    <location>
        <begin position="212"/>
        <end position="295"/>
    </location>
</feature>
<dbReference type="NCBIfam" id="TIGR02520">
    <property type="entry name" value="pilus_B_mal_scr"/>
    <property type="match status" value="1"/>
</dbReference>
<dbReference type="RefSeq" id="WP_050569405.1">
    <property type="nucleotide sequence ID" value="NZ_CM001975.1"/>
</dbReference>
<dbReference type="InterPro" id="IPR011514">
    <property type="entry name" value="Secretin_N_2"/>
</dbReference>
<keyword evidence="3" id="KW-0472">Membrane</keyword>
<evidence type="ECO:0000259" key="6">
    <source>
        <dbReference type="Pfam" id="PF07655"/>
    </source>
</evidence>
<evidence type="ECO:0000256" key="3">
    <source>
        <dbReference type="ARBA" id="ARBA00023136"/>
    </source>
</evidence>
<dbReference type="OrthoDB" id="6638496at2"/>
<dbReference type="PROSITE" id="PS51257">
    <property type="entry name" value="PROKAR_LIPOPROTEIN"/>
    <property type="match status" value="1"/>
</dbReference>
<reference evidence="7 8" key="1">
    <citation type="journal article" date="2019" name="Environ. Microbiol.">
        <title>The phytopathogenic nature of Dickeya aquatica 174/2 and the dynamic early evolution of Dickeya pathogenicity.</title>
        <authorList>
            <person name="Duprey A."/>
            <person name="Taib N."/>
            <person name="Leonard S."/>
            <person name="Garin T."/>
            <person name="Flandrois J.P."/>
            <person name="Nasser W."/>
            <person name="Brochier-Armanet C."/>
            <person name="Reverchon S."/>
        </authorList>
    </citation>
    <scope>NUCLEOTIDE SEQUENCE [LARGE SCALE GENOMIC DNA]</scope>
    <source>
        <strain evidence="7 8">NCPPB 569</strain>
    </source>
</reference>
<dbReference type="EMBL" id="CP042220">
    <property type="protein sequence ID" value="QDX30981.1"/>
    <property type="molecule type" value="Genomic_DNA"/>
</dbReference>
<dbReference type="InterPro" id="IPR050810">
    <property type="entry name" value="Bact_Secretion_Sys_Channel"/>
</dbReference>
<dbReference type="PANTHER" id="PTHR30332">
    <property type="entry name" value="PROBABLE GENERAL SECRETION PATHWAY PROTEIN D"/>
    <property type="match status" value="1"/>
</dbReference>
<feature type="domain" description="Type II/III secretion system secretin-like" evidence="5">
    <location>
        <begin position="398"/>
        <end position="566"/>
    </location>
</feature>
<evidence type="ECO:0000259" key="5">
    <source>
        <dbReference type="Pfam" id="PF00263"/>
    </source>
</evidence>
<name>A0A5B8I9N4_9GAMM</name>
<evidence type="ECO:0000313" key="7">
    <source>
        <dbReference type="EMBL" id="QDX30981.1"/>
    </source>
</evidence>
<dbReference type="KEGG" id="dic:Dpoa569_0002936"/>
<keyword evidence="8" id="KW-1185">Reference proteome</keyword>